<keyword evidence="4" id="KW-1185">Reference proteome</keyword>
<evidence type="ECO:0000256" key="2">
    <source>
        <dbReference type="ARBA" id="ARBA00023204"/>
    </source>
</evidence>
<dbReference type="InterPro" id="IPR051912">
    <property type="entry name" value="Alkylbase_DNA_Glycosylase/TA"/>
</dbReference>
<name>I0V5W2_9PSEU</name>
<evidence type="ECO:0000313" key="3">
    <source>
        <dbReference type="EMBL" id="EID55515.1"/>
    </source>
</evidence>
<sequence>MSPLCSVDFLVTKRKVSEAMTALVESDLVAVEIEVRGDVDVADYTAHLARTPQRCGIAGIAGIDSITDADGSARDTDGGTASSVALAFPVERSWSYAAALVSQSAPGVVRIEADAVAEDVHATVAQACRILSLDVDGTGFPSVLARDPVLARRVRAGPGLRPVLFGSAYEAACWAVVCHRLRVSQADALVRHIAERRGRRLRIGGREVVCFPAPGDLGDLDSSYRLSAVKRKRLAAVAEAGVEGVLDAARLRRLPIGTALEEVRRLPGIGPFSAELVVGRGAGHPDLFPRAESHLTTALRRHYDTDEPGLAAVADRWRPYRGWGAFFFREVTIDEQ</sequence>
<accession>I0V5W2</accession>
<dbReference type="InterPro" id="IPR011257">
    <property type="entry name" value="DNA_glycosylase"/>
</dbReference>
<evidence type="ECO:0000313" key="4">
    <source>
        <dbReference type="Proteomes" id="UP000004691"/>
    </source>
</evidence>
<gene>
    <name evidence="3" type="ORF">SacxiDRAFT_3312</name>
</gene>
<dbReference type="eggNOG" id="COG0122">
    <property type="taxonomic scope" value="Bacteria"/>
</dbReference>
<keyword evidence="2" id="KW-0234">DNA repair</keyword>
<dbReference type="GO" id="GO:0032131">
    <property type="term" value="F:alkylated DNA binding"/>
    <property type="evidence" value="ECO:0007669"/>
    <property type="project" value="TreeGrafter"/>
</dbReference>
<dbReference type="Gene3D" id="1.10.340.30">
    <property type="entry name" value="Hypothetical protein, domain 2"/>
    <property type="match status" value="1"/>
</dbReference>
<dbReference type="AlphaFoldDB" id="I0V5W2"/>
<keyword evidence="1" id="KW-0227">DNA damage</keyword>
<organism evidence="3 4">
    <name type="scientific">Saccharomonospora xinjiangensis XJ-54</name>
    <dbReference type="NCBI Taxonomy" id="882086"/>
    <lineage>
        <taxon>Bacteria</taxon>
        <taxon>Bacillati</taxon>
        <taxon>Actinomycetota</taxon>
        <taxon>Actinomycetes</taxon>
        <taxon>Pseudonocardiales</taxon>
        <taxon>Pseudonocardiaceae</taxon>
        <taxon>Saccharomonospora</taxon>
    </lineage>
</organism>
<dbReference type="GO" id="GO:0032993">
    <property type="term" value="C:protein-DNA complex"/>
    <property type="evidence" value="ECO:0007669"/>
    <property type="project" value="TreeGrafter"/>
</dbReference>
<dbReference type="PANTHER" id="PTHR43003">
    <property type="entry name" value="DNA-3-METHYLADENINE GLYCOSYLASE"/>
    <property type="match status" value="1"/>
</dbReference>
<dbReference type="EMBL" id="JH636049">
    <property type="protein sequence ID" value="EID55515.1"/>
    <property type="molecule type" value="Genomic_DNA"/>
</dbReference>
<evidence type="ECO:0000256" key="1">
    <source>
        <dbReference type="ARBA" id="ARBA00022763"/>
    </source>
</evidence>
<dbReference type="Proteomes" id="UP000004691">
    <property type="component" value="Unassembled WGS sequence"/>
</dbReference>
<evidence type="ECO:0008006" key="5">
    <source>
        <dbReference type="Google" id="ProtNLM"/>
    </source>
</evidence>
<dbReference type="PANTHER" id="PTHR43003:SF5">
    <property type="entry name" value="DNA-3-METHYLADENINE GLYCOSYLASE"/>
    <property type="match status" value="1"/>
</dbReference>
<dbReference type="GO" id="GO:0008725">
    <property type="term" value="F:DNA-3-methyladenine glycosylase activity"/>
    <property type="evidence" value="ECO:0007669"/>
    <property type="project" value="TreeGrafter"/>
</dbReference>
<proteinExistence type="predicted"/>
<dbReference type="GO" id="GO:0006307">
    <property type="term" value="P:DNA alkylation repair"/>
    <property type="evidence" value="ECO:0007669"/>
    <property type="project" value="TreeGrafter"/>
</dbReference>
<dbReference type="STRING" id="882086.SacxiDRAFT_3312"/>
<dbReference type="GO" id="GO:0006285">
    <property type="term" value="P:base-excision repair, AP site formation"/>
    <property type="evidence" value="ECO:0007669"/>
    <property type="project" value="TreeGrafter"/>
</dbReference>
<protein>
    <recommendedName>
        <fullName evidence="5">3-methyladenine DNA glycosylase/8-oxoguanine DNA glycosylase</fullName>
    </recommendedName>
</protein>
<dbReference type="GO" id="GO:0043916">
    <property type="term" value="F:DNA-7-methylguanine glycosylase activity"/>
    <property type="evidence" value="ECO:0007669"/>
    <property type="project" value="TreeGrafter"/>
</dbReference>
<reference evidence="3 4" key="1">
    <citation type="submission" date="2012-01" db="EMBL/GenBank/DDBJ databases">
        <title>Improved High-Quality Draft sequence of Saccharomonospora xinjiangensis XJ-54.</title>
        <authorList>
            <consortium name="US DOE Joint Genome Institute"/>
            <person name="Lucas S."/>
            <person name="Han J."/>
            <person name="Lapidus A."/>
            <person name="Cheng J.-F."/>
            <person name="Goodwin L."/>
            <person name="Pitluck S."/>
            <person name="Peters L."/>
            <person name="Mikhailova N."/>
            <person name="Teshima H."/>
            <person name="Detter J.C."/>
            <person name="Han C."/>
            <person name="Tapia R."/>
            <person name="Land M."/>
            <person name="Hauser L."/>
            <person name="Kyrpides N."/>
            <person name="Ivanova N."/>
            <person name="Pagani I."/>
            <person name="Brambilla E.-M."/>
            <person name="Klenk H.-P."/>
            <person name="Woyke T."/>
        </authorList>
    </citation>
    <scope>NUCLEOTIDE SEQUENCE [LARGE SCALE GENOMIC DNA]</scope>
    <source>
        <strain evidence="3 4">XJ-54</strain>
    </source>
</reference>
<dbReference type="SUPFAM" id="SSF48150">
    <property type="entry name" value="DNA-glycosylase"/>
    <property type="match status" value="1"/>
</dbReference>
<dbReference type="Gene3D" id="1.10.1670.40">
    <property type="match status" value="1"/>
</dbReference>
<dbReference type="HOGENOM" id="CLU_000445_72_3_11"/>